<accession>A0A5J4KXN5</accession>
<name>A0A5J4KXN5_9CHLR</name>
<organism evidence="1 2">
    <name type="scientific">Dictyobacter vulcani</name>
    <dbReference type="NCBI Taxonomy" id="2607529"/>
    <lineage>
        <taxon>Bacteria</taxon>
        <taxon>Bacillati</taxon>
        <taxon>Chloroflexota</taxon>
        <taxon>Ktedonobacteria</taxon>
        <taxon>Ktedonobacterales</taxon>
        <taxon>Dictyobacteraceae</taxon>
        <taxon>Dictyobacter</taxon>
    </lineage>
</organism>
<dbReference type="EMBL" id="BKZW01000003">
    <property type="protein sequence ID" value="GER91261.1"/>
    <property type="molecule type" value="Genomic_DNA"/>
</dbReference>
<reference evidence="1 2" key="1">
    <citation type="submission" date="2019-10" db="EMBL/GenBank/DDBJ databases">
        <title>Dictyobacter vulcani sp. nov., within the class Ktedonobacteria, isolated from soil of volcanic Mt. Zao.</title>
        <authorList>
            <person name="Zheng Y."/>
            <person name="Wang C.M."/>
            <person name="Sakai Y."/>
            <person name="Abe K."/>
            <person name="Yokota A."/>
            <person name="Yabe S."/>
        </authorList>
    </citation>
    <scope>NUCLEOTIDE SEQUENCE [LARGE SCALE GENOMIC DNA]</scope>
    <source>
        <strain evidence="1 2">W12</strain>
    </source>
</reference>
<comment type="caution">
    <text evidence="1">The sequence shown here is derived from an EMBL/GenBank/DDBJ whole genome shotgun (WGS) entry which is preliminary data.</text>
</comment>
<dbReference type="Proteomes" id="UP000326912">
    <property type="component" value="Unassembled WGS sequence"/>
</dbReference>
<dbReference type="AlphaFoldDB" id="A0A5J4KXN5"/>
<keyword evidence="2" id="KW-1185">Reference proteome</keyword>
<gene>
    <name evidence="1" type="ORF">KDW_54230</name>
</gene>
<proteinExistence type="predicted"/>
<sequence>MPNLVQQALDCLACRQHRHQQCHSCGRFLCSEHYFVWPSATTKAVVWCILCGYEANLIDQHGQCSLDDDDWA</sequence>
<evidence type="ECO:0000313" key="1">
    <source>
        <dbReference type="EMBL" id="GER91261.1"/>
    </source>
</evidence>
<dbReference type="RefSeq" id="WP_151758919.1">
    <property type="nucleotide sequence ID" value="NZ_BKZW01000003.1"/>
</dbReference>
<evidence type="ECO:0000313" key="2">
    <source>
        <dbReference type="Proteomes" id="UP000326912"/>
    </source>
</evidence>
<protein>
    <submittedName>
        <fullName evidence="1">Uncharacterized protein</fullName>
    </submittedName>
</protein>